<dbReference type="InterPro" id="IPR020892">
    <property type="entry name" value="Cyclophilin-type_PPIase_CS"/>
</dbReference>
<evidence type="ECO:0000256" key="1">
    <source>
        <dbReference type="ARBA" id="ARBA00004123"/>
    </source>
</evidence>
<dbReference type="EMBL" id="JALJOT010000006">
    <property type="protein sequence ID" value="KAK9909348.1"/>
    <property type="molecule type" value="Genomic_DNA"/>
</dbReference>
<dbReference type="PROSITE" id="PS00170">
    <property type="entry name" value="CSA_PPIASE_1"/>
    <property type="match status" value="1"/>
</dbReference>
<dbReference type="PANTHER" id="PTHR45625">
    <property type="entry name" value="PEPTIDYL-PROLYL CIS-TRANS ISOMERASE-RELATED"/>
    <property type="match status" value="1"/>
</dbReference>
<feature type="compositionally biased region" description="Acidic residues" evidence="3">
    <location>
        <begin position="350"/>
        <end position="361"/>
    </location>
</feature>
<feature type="domain" description="PPIase cyclophilin-type" evidence="4">
    <location>
        <begin position="19"/>
        <end position="167"/>
    </location>
</feature>
<keyword evidence="6" id="KW-1185">Reference proteome</keyword>
<dbReference type="PANTHER" id="PTHR45625:SF6">
    <property type="entry name" value="SPLICEOSOME-ASSOCIATED PROTEIN CWC27 HOMOLOG"/>
    <property type="match status" value="1"/>
</dbReference>
<feature type="compositionally biased region" description="Basic and acidic residues" evidence="3">
    <location>
        <begin position="366"/>
        <end position="375"/>
    </location>
</feature>
<name>A0ABR2YQN5_9CHLO</name>
<feature type="compositionally biased region" description="Basic and acidic residues" evidence="3">
    <location>
        <begin position="279"/>
        <end position="290"/>
    </location>
</feature>
<evidence type="ECO:0000256" key="2">
    <source>
        <dbReference type="ARBA" id="ARBA00023242"/>
    </source>
</evidence>
<dbReference type="CDD" id="cd01925">
    <property type="entry name" value="cyclophilin_CeCYP16-like"/>
    <property type="match status" value="1"/>
</dbReference>
<dbReference type="InterPro" id="IPR044666">
    <property type="entry name" value="Cyclophilin_A-like"/>
</dbReference>
<feature type="compositionally biased region" description="Basic and acidic residues" evidence="3">
    <location>
        <begin position="330"/>
        <end position="341"/>
    </location>
</feature>
<feature type="region of interest" description="Disordered" evidence="3">
    <location>
        <begin position="279"/>
        <end position="385"/>
    </location>
</feature>
<dbReference type="InterPro" id="IPR029000">
    <property type="entry name" value="Cyclophilin-like_dom_sf"/>
</dbReference>
<feature type="region of interest" description="Disordered" evidence="3">
    <location>
        <begin position="216"/>
        <end position="240"/>
    </location>
</feature>
<reference evidence="5 6" key="1">
    <citation type="journal article" date="2024" name="Nat. Commun.">
        <title>Phylogenomics reveals the evolutionary origins of lichenization in chlorophyte algae.</title>
        <authorList>
            <person name="Puginier C."/>
            <person name="Libourel C."/>
            <person name="Otte J."/>
            <person name="Skaloud P."/>
            <person name="Haon M."/>
            <person name="Grisel S."/>
            <person name="Petersen M."/>
            <person name="Berrin J.G."/>
            <person name="Delaux P.M."/>
            <person name="Dal Grande F."/>
            <person name="Keller J."/>
        </authorList>
    </citation>
    <scope>NUCLEOTIDE SEQUENCE [LARGE SCALE GENOMIC DNA]</scope>
    <source>
        <strain evidence="5 6">SAG 216-7</strain>
    </source>
</reference>
<evidence type="ECO:0000259" key="4">
    <source>
        <dbReference type="PROSITE" id="PS50072"/>
    </source>
</evidence>
<dbReference type="PRINTS" id="PR00153">
    <property type="entry name" value="CSAPPISMRASE"/>
</dbReference>
<organism evidence="5 6">
    <name type="scientific">Coccomyxa subellipsoidea</name>
    <dbReference type="NCBI Taxonomy" id="248742"/>
    <lineage>
        <taxon>Eukaryota</taxon>
        <taxon>Viridiplantae</taxon>
        <taxon>Chlorophyta</taxon>
        <taxon>core chlorophytes</taxon>
        <taxon>Trebouxiophyceae</taxon>
        <taxon>Trebouxiophyceae incertae sedis</taxon>
        <taxon>Coccomyxaceae</taxon>
        <taxon>Coccomyxa</taxon>
    </lineage>
</organism>
<dbReference type="InterPro" id="IPR002130">
    <property type="entry name" value="Cyclophilin-type_PPIase_dom"/>
</dbReference>
<protein>
    <recommendedName>
        <fullName evidence="4">PPIase cyclophilin-type domain-containing protein</fullName>
    </recommendedName>
</protein>
<feature type="region of interest" description="Disordered" evidence="3">
    <location>
        <begin position="542"/>
        <end position="564"/>
    </location>
</feature>
<gene>
    <name evidence="5" type="ORF">WJX75_000808</name>
</gene>
<feature type="compositionally biased region" description="Low complexity" evidence="3">
    <location>
        <begin position="318"/>
        <end position="329"/>
    </location>
</feature>
<dbReference type="Pfam" id="PF00160">
    <property type="entry name" value="Pro_isomerase"/>
    <property type="match status" value="1"/>
</dbReference>
<proteinExistence type="predicted"/>
<feature type="compositionally biased region" description="Acidic residues" evidence="3">
    <location>
        <begin position="217"/>
        <end position="226"/>
    </location>
</feature>
<dbReference type="SUPFAM" id="SSF50891">
    <property type="entry name" value="Cyclophilin-like"/>
    <property type="match status" value="1"/>
</dbReference>
<evidence type="ECO:0000256" key="3">
    <source>
        <dbReference type="SAM" id="MobiDB-lite"/>
    </source>
</evidence>
<accession>A0ABR2YQN5</accession>
<dbReference type="Gene3D" id="2.40.100.10">
    <property type="entry name" value="Cyclophilin-like"/>
    <property type="match status" value="1"/>
</dbReference>
<comment type="subcellular location">
    <subcellularLocation>
        <location evidence="1">Nucleus</location>
    </subcellularLocation>
</comment>
<sequence length="564" mass="61953">MSNIYNLEPPTKGKVILKTTLGDIDVELWAKEAPKAVRNFVQLCMEGYYDGTIFHRILKDFMAQGGDASGSGAGEESIYGHPFPDEFHSRLKFSHRGLVACANAGTPHSNGSQFFITLDRCDHLDRKHTIFGKITGESIYNAMHLNDLETDEDDRPTHPPVITDVEVLWNPFDDIIPRSTKEQREAEAVARKAAEEAALKKEKKSRKKNLGLLSFGEEAETEDMEADGVPSSTGRGIRSAHDVIDDTRLLREKTEAAEALAKQEEIADEERRRVRATVREALGRKAKDTKAAATSADDGDGAERTSSQPAADAADFGAQMRAAASARRNAMGDELRRREEPEAGGNGSDGVDDDDDDDGDEGGPSKTEERIEKALAGKATRAQQRISKRVMVDDAELLTDWQRRNAEFKQRKKIAGAMGAQDKADRMKAFQLRLRVGKSASAAAAAAAAAAGADSAKETGDEAYDGKVRKDLDHEQLMPAAWRLEKYLDADGDGDDDLSLDALRAHKLVYNKARPGDDMARADNVDDLVVLDPLAQKGKEEKYNRVKAREKKMSREWVSQGQKG</sequence>
<dbReference type="PROSITE" id="PS50072">
    <property type="entry name" value="CSA_PPIASE_2"/>
    <property type="match status" value="1"/>
</dbReference>
<dbReference type="Proteomes" id="UP001491310">
    <property type="component" value="Unassembled WGS sequence"/>
</dbReference>
<comment type="caution">
    <text evidence="5">The sequence shown here is derived from an EMBL/GenBank/DDBJ whole genome shotgun (WGS) entry which is preliminary data.</text>
</comment>
<evidence type="ECO:0000313" key="5">
    <source>
        <dbReference type="EMBL" id="KAK9909348.1"/>
    </source>
</evidence>
<evidence type="ECO:0000313" key="6">
    <source>
        <dbReference type="Proteomes" id="UP001491310"/>
    </source>
</evidence>
<keyword evidence="2" id="KW-0539">Nucleus</keyword>